<keyword evidence="6" id="KW-1185">Reference proteome</keyword>
<dbReference type="PANTHER" id="PTHR43736">
    <property type="entry name" value="ADP-RIBOSE PYROPHOSPHATASE"/>
    <property type="match status" value="1"/>
</dbReference>
<organism evidence="5 6">
    <name type="scientific">Litorisediminicola beolgyonensis</name>
    <dbReference type="NCBI Taxonomy" id="1173614"/>
    <lineage>
        <taxon>Bacteria</taxon>
        <taxon>Pseudomonadati</taxon>
        <taxon>Pseudomonadota</taxon>
        <taxon>Alphaproteobacteria</taxon>
        <taxon>Rhodobacterales</taxon>
        <taxon>Paracoccaceae</taxon>
        <taxon>Litorisediminicola</taxon>
    </lineage>
</organism>
<evidence type="ECO:0000313" key="5">
    <source>
        <dbReference type="EMBL" id="MFD1341132.1"/>
    </source>
</evidence>
<comment type="caution">
    <text evidence="5">The sequence shown here is derived from an EMBL/GenBank/DDBJ whole genome shotgun (WGS) entry which is preliminary data.</text>
</comment>
<dbReference type="InterPro" id="IPR000086">
    <property type="entry name" value="NUDIX_hydrolase_dom"/>
</dbReference>
<proteinExistence type="inferred from homology"/>
<dbReference type="PROSITE" id="PS00893">
    <property type="entry name" value="NUDIX_BOX"/>
    <property type="match status" value="1"/>
</dbReference>
<dbReference type="InterPro" id="IPR015797">
    <property type="entry name" value="NUDIX_hydrolase-like_dom_sf"/>
</dbReference>
<evidence type="ECO:0000256" key="2">
    <source>
        <dbReference type="ARBA" id="ARBA00022801"/>
    </source>
</evidence>
<evidence type="ECO:0000256" key="3">
    <source>
        <dbReference type="RuleBase" id="RU003476"/>
    </source>
</evidence>
<dbReference type="SUPFAM" id="SSF55811">
    <property type="entry name" value="Nudix"/>
    <property type="match status" value="1"/>
</dbReference>
<protein>
    <submittedName>
        <fullName evidence="5">NUDIX domain-containing protein</fullName>
    </submittedName>
</protein>
<sequence length="138" mass="15159">MIEGPFRGVKLILFLGGALLVLRRDPNPRIPWPGRLDFPGGLIDPGETPLEAVLRETREETGLVLAPESLRVICRHAAAAGPDVFYAAHEPLARIRALRMGDEGTGWAIMRPETYATGPNTIPHFAEVLRVYLELGPE</sequence>
<evidence type="ECO:0000256" key="1">
    <source>
        <dbReference type="ARBA" id="ARBA00001946"/>
    </source>
</evidence>
<reference evidence="6" key="1">
    <citation type="journal article" date="2019" name="Int. J. Syst. Evol. Microbiol.">
        <title>The Global Catalogue of Microorganisms (GCM) 10K type strain sequencing project: providing services to taxonomists for standard genome sequencing and annotation.</title>
        <authorList>
            <consortium name="The Broad Institute Genomics Platform"/>
            <consortium name="The Broad Institute Genome Sequencing Center for Infectious Disease"/>
            <person name="Wu L."/>
            <person name="Ma J."/>
        </authorList>
    </citation>
    <scope>NUCLEOTIDE SEQUENCE [LARGE SCALE GENOMIC DNA]</scope>
    <source>
        <strain evidence="6">CCUG 62953</strain>
    </source>
</reference>
<gene>
    <name evidence="5" type="ORF">ACFQ4E_01745</name>
</gene>
<dbReference type="InterPro" id="IPR020476">
    <property type="entry name" value="Nudix_hydrolase"/>
</dbReference>
<evidence type="ECO:0000313" key="6">
    <source>
        <dbReference type="Proteomes" id="UP001597135"/>
    </source>
</evidence>
<feature type="domain" description="Nudix hydrolase" evidence="4">
    <location>
        <begin position="4"/>
        <end position="133"/>
    </location>
</feature>
<comment type="cofactor">
    <cofactor evidence="1">
        <name>Mg(2+)</name>
        <dbReference type="ChEBI" id="CHEBI:18420"/>
    </cofactor>
</comment>
<dbReference type="PRINTS" id="PR00502">
    <property type="entry name" value="NUDIXFAMILY"/>
</dbReference>
<dbReference type="EMBL" id="JBHTMU010000002">
    <property type="protein sequence ID" value="MFD1341132.1"/>
    <property type="molecule type" value="Genomic_DNA"/>
</dbReference>
<accession>A0ABW3ZEP1</accession>
<dbReference type="PROSITE" id="PS51462">
    <property type="entry name" value="NUDIX"/>
    <property type="match status" value="1"/>
</dbReference>
<dbReference type="Gene3D" id="3.90.79.10">
    <property type="entry name" value="Nucleoside Triphosphate Pyrophosphohydrolase"/>
    <property type="match status" value="1"/>
</dbReference>
<dbReference type="RefSeq" id="WP_386801192.1">
    <property type="nucleotide sequence ID" value="NZ_JBHTMU010000002.1"/>
</dbReference>
<keyword evidence="2 3" id="KW-0378">Hydrolase</keyword>
<dbReference type="InterPro" id="IPR020084">
    <property type="entry name" value="NUDIX_hydrolase_CS"/>
</dbReference>
<evidence type="ECO:0000259" key="4">
    <source>
        <dbReference type="PROSITE" id="PS51462"/>
    </source>
</evidence>
<dbReference type="PANTHER" id="PTHR43736:SF1">
    <property type="entry name" value="DIHYDRONEOPTERIN TRIPHOSPHATE DIPHOSPHATASE"/>
    <property type="match status" value="1"/>
</dbReference>
<comment type="similarity">
    <text evidence="3">Belongs to the Nudix hydrolase family.</text>
</comment>
<dbReference type="Pfam" id="PF00293">
    <property type="entry name" value="NUDIX"/>
    <property type="match status" value="1"/>
</dbReference>
<dbReference type="Proteomes" id="UP001597135">
    <property type="component" value="Unassembled WGS sequence"/>
</dbReference>
<name>A0ABW3ZEP1_9RHOB</name>